<dbReference type="AlphaFoldDB" id="A0A914YJT3"/>
<reference evidence="2" key="1">
    <citation type="submission" date="2022-11" db="UniProtKB">
        <authorList>
            <consortium name="WormBaseParasite"/>
        </authorList>
    </citation>
    <scope>IDENTIFICATION</scope>
</reference>
<evidence type="ECO:0000313" key="2">
    <source>
        <dbReference type="WBParaSite" id="PSU_v2.g20601.t1"/>
    </source>
</evidence>
<evidence type="ECO:0000313" key="1">
    <source>
        <dbReference type="Proteomes" id="UP000887577"/>
    </source>
</evidence>
<sequence length="602" mass="69957">MAEQLERFKDLLYRITAGDFNKKVTEKHDQITKAYQLFDDQELKAALCEDEEGYPEVMKNMTHILNFECSENEKRFYGNKKASSYHFKAFDLYTAIIKFQCKVLSTNIQFDDMFDGLLVCFKNMYLLRNASSPCTVAWITTLELIGDAFSIYPPIDLQFYQILLDLWELCIEYSKQAFAITASKTERVKLVNIIAHIAPKIHSTYFFTQIKPIINNIAELVNIFSWQQKDPTRMALLNVVNALIENNSERHRDYLLEKFYHLAEELGGSICIVGPNDAKLSSPRKDDRFYESVNDSDYHGTLYRFIENILILSYPDCEINSLNLKAASHVVDQCYDRFVIEIQDKSRKCLSSGRKFIIPKCRLPLLSRIFLLKHLLSIEDSLICGPRAAKKARTLSTLSQLVNDGQYCHFQIILEVVTSWRHRLRSEDLDDLVIDLVKVNRKILKKDDKLELFMRILGRCLIDKRDIASADYDELWNWAISLLQIPAIQEAACIAISGIIHYYEEVLTAKPDDIFKVLIFQIAQFSVYSKPVLDLIHLVITKFEFDERASFRVDLQISIPEWTFRSQLLYAILKFSPYNENVENLIMAVINYHPQEVHSTNL</sequence>
<name>A0A914YJT3_9BILA</name>
<accession>A0A914YJT3</accession>
<organism evidence="1 2">
    <name type="scientific">Panagrolaimus superbus</name>
    <dbReference type="NCBI Taxonomy" id="310955"/>
    <lineage>
        <taxon>Eukaryota</taxon>
        <taxon>Metazoa</taxon>
        <taxon>Ecdysozoa</taxon>
        <taxon>Nematoda</taxon>
        <taxon>Chromadorea</taxon>
        <taxon>Rhabditida</taxon>
        <taxon>Tylenchina</taxon>
        <taxon>Panagrolaimomorpha</taxon>
        <taxon>Panagrolaimoidea</taxon>
        <taxon>Panagrolaimidae</taxon>
        <taxon>Panagrolaimus</taxon>
    </lineage>
</organism>
<protein>
    <submittedName>
        <fullName evidence="2">Uncharacterized protein</fullName>
    </submittedName>
</protein>
<dbReference type="Proteomes" id="UP000887577">
    <property type="component" value="Unplaced"/>
</dbReference>
<dbReference type="WBParaSite" id="PSU_v2.g20601.t1">
    <property type="protein sequence ID" value="PSU_v2.g20601.t1"/>
    <property type="gene ID" value="PSU_v2.g20601"/>
</dbReference>
<proteinExistence type="predicted"/>
<keyword evidence="1" id="KW-1185">Reference proteome</keyword>